<evidence type="ECO:0000313" key="8">
    <source>
        <dbReference type="EMBL" id="MQW39546.1"/>
    </source>
</evidence>
<organism evidence="8 9">
    <name type="scientific">Lactococcus hircilactis</name>
    <dbReference type="NCBI Taxonomy" id="1494462"/>
    <lineage>
        <taxon>Bacteria</taxon>
        <taxon>Bacillati</taxon>
        <taxon>Bacillota</taxon>
        <taxon>Bacilli</taxon>
        <taxon>Lactobacillales</taxon>
        <taxon>Streptococcaceae</taxon>
        <taxon>Lactococcus</taxon>
    </lineage>
</organism>
<evidence type="ECO:0000256" key="5">
    <source>
        <dbReference type="ARBA" id="ARBA00032108"/>
    </source>
</evidence>
<feature type="domain" description="LysM" evidence="7">
    <location>
        <begin position="304"/>
        <end position="347"/>
    </location>
</feature>
<dbReference type="Gene3D" id="4.10.80.30">
    <property type="entry name" value="DNA polymerase, domain 6"/>
    <property type="match status" value="1"/>
</dbReference>
<dbReference type="SMART" id="SM00047">
    <property type="entry name" value="LYZ2"/>
    <property type="match status" value="1"/>
</dbReference>
<dbReference type="InterPro" id="IPR018392">
    <property type="entry name" value="LysM"/>
</dbReference>
<dbReference type="GO" id="GO:0004040">
    <property type="term" value="F:amidase activity"/>
    <property type="evidence" value="ECO:0007669"/>
    <property type="project" value="InterPro"/>
</dbReference>
<evidence type="ECO:0000313" key="9">
    <source>
        <dbReference type="Proteomes" id="UP000439550"/>
    </source>
</evidence>
<dbReference type="Gene3D" id="1.10.530.10">
    <property type="match status" value="1"/>
</dbReference>
<name>A0A7X2D0J8_9LACT</name>
<dbReference type="Gene3D" id="3.10.350.10">
    <property type="entry name" value="LysM domain"/>
    <property type="match status" value="3"/>
</dbReference>
<proteinExistence type="inferred from homology"/>
<gene>
    <name evidence="8" type="ORF">GHI93_06290</name>
</gene>
<reference evidence="8 9" key="1">
    <citation type="submission" date="2019-10" db="EMBL/GenBank/DDBJ databases">
        <authorList>
            <person name="Dong K."/>
        </authorList>
    </citation>
    <scope>NUCLEOTIDE SEQUENCE [LARGE SCALE GENOMIC DNA]</scope>
    <source>
        <strain evidence="8 9">DSM 28960</strain>
    </source>
</reference>
<dbReference type="Pfam" id="PF01476">
    <property type="entry name" value="LysM"/>
    <property type="match status" value="3"/>
</dbReference>
<dbReference type="SMART" id="SM00257">
    <property type="entry name" value="LysM"/>
    <property type="match status" value="3"/>
</dbReference>
<dbReference type="AlphaFoldDB" id="A0A7X2D0J8"/>
<dbReference type="InterPro" id="IPR051056">
    <property type="entry name" value="Glycosyl_Hydrolase_73"/>
</dbReference>
<evidence type="ECO:0000256" key="4">
    <source>
        <dbReference type="ARBA" id="ARBA00022801"/>
    </source>
</evidence>
<feature type="domain" description="LysM" evidence="7">
    <location>
        <begin position="372"/>
        <end position="415"/>
    </location>
</feature>
<keyword evidence="4" id="KW-0378">Hydrolase</keyword>
<dbReference type="GO" id="GO:0042742">
    <property type="term" value="P:defense response to bacterium"/>
    <property type="evidence" value="ECO:0007669"/>
    <property type="project" value="UniProtKB-KW"/>
</dbReference>
<sequence>MPQSRIKKKNPHLKPKVKTFHRPTTKVASTVLLAGALTTSAEILFDFQAPKVAAATNTQETFIENIAAVAKPVADSNGLYPSVMIAQVILESDWGQSGLSKAPYYNLFGIQGSYQGHSVSFSTQEFIGGKFVTKVMPFRVYPSHLESLKDNARVLKTTNFGAGPFYQKAWRTFASTYEQATAALTGTYATSPLYARSLNQLIAQYHLTRYDDFSSQPLPTPPSSQQTTTTYTVRSGDTLWAISQNYGVSIAQIKNWNHLNSDMIYVNQKLVLTTQLTPTTPETPQVQPPKTPVPQPSVPQQQATIITVVKGNTLSGLAQKYHTSVTQIKTWNNLKSDLILIGQKLVVSKTTNQTKAPNQQDSQAPTQTAQTKIYKVVSGDSLWKLSQENHVSIQQIKAWNHLSSDLILVGQYLRVQ</sequence>
<comment type="caution">
    <text evidence="8">The sequence shown here is derived from an EMBL/GenBank/DDBJ whole genome shotgun (WGS) entry which is preliminary data.</text>
</comment>
<dbReference type="InterPro" id="IPR036779">
    <property type="entry name" value="LysM_dom_sf"/>
</dbReference>
<evidence type="ECO:0000256" key="3">
    <source>
        <dbReference type="ARBA" id="ARBA00022638"/>
    </source>
</evidence>
<dbReference type="InterPro" id="IPR002901">
    <property type="entry name" value="MGlyc_endo_b_GlcNAc-like_dom"/>
</dbReference>
<dbReference type="GO" id="GO:0031640">
    <property type="term" value="P:killing of cells of another organism"/>
    <property type="evidence" value="ECO:0007669"/>
    <property type="project" value="UniProtKB-KW"/>
</dbReference>
<dbReference type="Pfam" id="PF01832">
    <property type="entry name" value="Glucosaminidase"/>
    <property type="match status" value="1"/>
</dbReference>
<dbReference type="CDD" id="cd00118">
    <property type="entry name" value="LysM"/>
    <property type="match status" value="3"/>
</dbReference>
<keyword evidence="2" id="KW-0929">Antimicrobial</keyword>
<keyword evidence="3" id="KW-0081">Bacteriolytic enzyme</keyword>
<evidence type="ECO:0000256" key="2">
    <source>
        <dbReference type="ARBA" id="ARBA00022529"/>
    </source>
</evidence>
<dbReference type="SUPFAM" id="SSF54106">
    <property type="entry name" value="LysM domain"/>
    <property type="match status" value="3"/>
</dbReference>
<evidence type="ECO:0000259" key="7">
    <source>
        <dbReference type="PROSITE" id="PS51782"/>
    </source>
</evidence>
<dbReference type="Proteomes" id="UP000439550">
    <property type="component" value="Unassembled WGS sequence"/>
</dbReference>
<evidence type="ECO:0000256" key="6">
    <source>
        <dbReference type="SAM" id="MobiDB-lite"/>
    </source>
</evidence>
<accession>A0A7X2D0J8</accession>
<keyword evidence="9" id="KW-1185">Reference proteome</keyword>
<evidence type="ECO:0000256" key="1">
    <source>
        <dbReference type="ARBA" id="ARBA00010266"/>
    </source>
</evidence>
<dbReference type="PANTHER" id="PTHR33308">
    <property type="entry name" value="PEPTIDOGLYCAN HYDROLASE FLGJ"/>
    <property type="match status" value="1"/>
</dbReference>
<dbReference type="OrthoDB" id="2155627at2"/>
<protein>
    <recommendedName>
        <fullName evidence="5">Peptidoglycan hydrolase</fullName>
    </recommendedName>
</protein>
<dbReference type="PROSITE" id="PS51782">
    <property type="entry name" value="LYSM"/>
    <property type="match status" value="3"/>
</dbReference>
<feature type="region of interest" description="Disordered" evidence="6">
    <location>
        <begin position="278"/>
        <end position="297"/>
    </location>
</feature>
<feature type="compositionally biased region" description="Pro residues" evidence="6">
    <location>
        <begin position="286"/>
        <end position="297"/>
    </location>
</feature>
<dbReference type="EMBL" id="WITJ01000007">
    <property type="protein sequence ID" value="MQW39546.1"/>
    <property type="molecule type" value="Genomic_DNA"/>
</dbReference>
<comment type="similarity">
    <text evidence="1">Belongs to the glycosyl hydrolase 73 family.</text>
</comment>
<dbReference type="RefSeq" id="WP_153496216.1">
    <property type="nucleotide sequence ID" value="NZ_CAXYUY010000018.1"/>
</dbReference>
<dbReference type="PANTHER" id="PTHR33308:SF9">
    <property type="entry name" value="PEPTIDOGLYCAN HYDROLASE FLGJ"/>
    <property type="match status" value="1"/>
</dbReference>
<feature type="domain" description="LysM" evidence="7">
    <location>
        <begin position="229"/>
        <end position="272"/>
    </location>
</feature>